<dbReference type="STRING" id="1605367.AFM12_17530"/>
<evidence type="ECO:0000313" key="1">
    <source>
        <dbReference type="EMBL" id="KPM47028.1"/>
    </source>
</evidence>
<reference evidence="1 2" key="1">
    <citation type="submission" date="2015-07" db="EMBL/GenBank/DDBJ databases">
        <title>The draft genome sequence of Leadbetterella sp. JN14-9.</title>
        <authorList>
            <person name="Liu Y."/>
            <person name="Du J."/>
            <person name="Shao Z."/>
        </authorList>
    </citation>
    <scope>NUCLEOTIDE SEQUENCE [LARGE SCALE GENOMIC DNA]</scope>
    <source>
        <strain evidence="1 2">JN14-9</strain>
    </source>
</reference>
<evidence type="ECO:0000313" key="2">
    <source>
        <dbReference type="Proteomes" id="UP000050454"/>
    </source>
</evidence>
<dbReference type="InterPro" id="IPR055015">
    <property type="entry name" value="GCX_COOH"/>
</dbReference>
<dbReference type="Proteomes" id="UP000050454">
    <property type="component" value="Unassembled WGS sequence"/>
</dbReference>
<dbReference type="EMBL" id="LGTQ01000013">
    <property type="protein sequence ID" value="KPM47028.1"/>
    <property type="molecule type" value="Genomic_DNA"/>
</dbReference>
<accession>A0A0N8H9D0</accession>
<protein>
    <submittedName>
        <fullName evidence="1">Uncharacterized protein</fullName>
    </submittedName>
</protein>
<proteinExistence type="predicted"/>
<keyword evidence="2" id="KW-1185">Reference proteome</keyword>
<gene>
    <name evidence="1" type="ORF">AFM12_17530</name>
</gene>
<dbReference type="NCBIfam" id="NF045639">
    <property type="entry name" value="GCX_COOH"/>
    <property type="match status" value="1"/>
</dbReference>
<sequence length="126" mass="13198">MFSMAAPGQISNPTLSSAGLTRSVYLTAESSPWLNRVETSVTNHSGETFSTGNSAEAAAKSIDTPCPENLEVQTVTDTVYQAAGYLTSNLNAGVNQSYLAGEAIDLAPGFDSGYNEFFEASIEGCN</sequence>
<dbReference type="AlphaFoldDB" id="A0A0N8H9D0"/>
<comment type="caution">
    <text evidence="1">The sequence shown here is derived from an EMBL/GenBank/DDBJ whole genome shotgun (WGS) entry which is preliminary data.</text>
</comment>
<name>A0A0N8H9D0_9BACT</name>
<organism evidence="1 2">
    <name type="scientific">Jiulongibacter sediminis</name>
    <dbReference type="NCBI Taxonomy" id="1605367"/>
    <lineage>
        <taxon>Bacteria</taxon>
        <taxon>Pseudomonadati</taxon>
        <taxon>Bacteroidota</taxon>
        <taxon>Cytophagia</taxon>
        <taxon>Cytophagales</taxon>
        <taxon>Leadbetterellaceae</taxon>
        <taxon>Jiulongibacter</taxon>
    </lineage>
</organism>